<dbReference type="RefSeq" id="WP_174626518.1">
    <property type="nucleotide sequence ID" value="NZ_CADCXN010000078.1"/>
</dbReference>
<reference evidence="2 3" key="1">
    <citation type="submission" date="2020-02" db="EMBL/GenBank/DDBJ databases">
        <authorList>
            <person name="Hogendoorn C."/>
        </authorList>
    </citation>
    <scope>NUCLEOTIDE SEQUENCE [LARGE SCALE GENOMIC DNA]</scope>
    <source>
        <strain evidence="2">METHB21</strain>
    </source>
</reference>
<evidence type="ECO:0000313" key="2">
    <source>
        <dbReference type="EMBL" id="CAA9891672.1"/>
    </source>
</evidence>
<feature type="domain" description="PepSY" evidence="1">
    <location>
        <begin position="29"/>
        <end position="85"/>
    </location>
</feature>
<evidence type="ECO:0000313" key="3">
    <source>
        <dbReference type="Proteomes" id="UP000494216"/>
    </source>
</evidence>
<gene>
    <name evidence="2" type="ORF">METHB2_480006</name>
</gene>
<dbReference type="AlphaFoldDB" id="A0A8S0X269"/>
<evidence type="ECO:0000259" key="1">
    <source>
        <dbReference type="Pfam" id="PF03413"/>
    </source>
</evidence>
<accession>A0A8S0X269</accession>
<dbReference type="Proteomes" id="UP000494216">
    <property type="component" value="Unassembled WGS sequence"/>
</dbReference>
<sequence length="85" mass="9541">MKNPIKLVVLMFWFSTICVAESNILLTRVSLDQATKQIIRDSHKRVLGAHTEIIDGKEVHVIKVLTSDGRIQHYKIDAETGAVIS</sequence>
<protein>
    <recommendedName>
        <fullName evidence="1">PepSY domain-containing protein</fullName>
    </recommendedName>
</protein>
<comment type="caution">
    <text evidence="2">The sequence shown here is derived from an EMBL/GenBank/DDBJ whole genome shotgun (WGS) entry which is preliminary data.</text>
</comment>
<dbReference type="InterPro" id="IPR025711">
    <property type="entry name" value="PepSY"/>
</dbReference>
<name>A0A8S0X269_9GAMM</name>
<dbReference type="EMBL" id="CADCXN010000078">
    <property type="protein sequence ID" value="CAA9891672.1"/>
    <property type="molecule type" value="Genomic_DNA"/>
</dbReference>
<proteinExistence type="predicted"/>
<organism evidence="2 3">
    <name type="scientific">Candidatus Methylobacter favarea</name>
    <dbReference type="NCBI Taxonomy" id="2707345"/>
    <lineage>
        <taxon>Bacteria</taxon>
        <taxon>Pseudomonadati</taxon>
        <taxon>Pseudomonadota</taxon>
        <taxon>Gammaproteobacteria</taxon>
        <taxon>Methylococcales</taxon>
        <taxon>Methylococcaceae</taxon>
        <taxon>Methylobacter</taxon>
    </lineage>
</organism>
<dbReference type="Pfam" id="PF03413">
    <property type="entry name" value="PepSY"/>
    <property type="match status" value="1"/>
</dbReference>
<keyword evidence="3" id="KW-1185">Reference proteome</keyword>